<evidence type="ECO:0000313" key="2">
    <source>
        <dbReference type="EMBL" id="PNJ00929.1"/>
    </source>
</evidence>
<gene>
    <name evidence="2" type="ORF">CK820_G0011795</name>
</gene>
<reference evidence="2" key="1">
    <citation type="submission" date="2017-12" db="EMBL/GenBank/DDBJ databases">
        <title>High-resolution comparative analysis of great ape genomes.</title>
        <authorList>
            <person name="Pollen A."/>
            <person name="Hastie A."/>
            <person name="Hormozdiari F."/>
            <person name="Dougherty M."/>
            <person name="Liu R."/>
            <person name="Chaisson M."/>
            <person name="Hoppe E."/>
            <person name="Hill C."/>
            <person name="Pang A."/>
            <person name="Hillier L."/>
            <person name="Baker C."/>
            <person name="Armstrong J."/>
            <person name="Shendure J."/>
            <person name="Paten B."/>
            <person name="Wilson R."/>
            <person name="Chao H."/>
            <person name="Schneider V."/>
            <person name="Ventura M."/>
            <person name="Kronenberg Z."/>
            <person name="Murali S."/>
            <person name="Gordon D."/>
            <person name="Cantsilieris S."/>
            <person name="Munson K."/>
            <person name="Nelson B."/>
            <person name="Raja A."/>
            <person name="Underwood J."/>
            <person name="Diekhans M."/>
            <person name="Fiddes I."/>
            <person name="Haussler D."/>
            <person name="Eichler E."/>
        </authorList>
    </citation>
    <scope>NUCLEOTIDE SEQUENCE [LARGE SCALE GENOMIC DNA]</scope>
    <source>
        <strain evidence="2">Yerkes chimp pedigree #C0471</strain>
    </source>
</reference>
<proteinExistence type="predicted"/>
<keyword evidence="1" id="KW-0040">ANK repeat</keyword>
<dbReference type="AlphaFoldDB" id="A0A2J8QXD9"/>
<organism evidence="2">
    <name type="scientific">Pan troglodytes</name>
    <name type="common">Chimpanzee</name>
    <dbReference type="NCBI Taxonomy" id="9598"/>
    <lineage>
        <taxon>Eukaryota</taxon>
        <taxon>Metazoa</taxon>
        <taxon>Chordata</taxon>
        <taxon>Craniata</taxon>
        <taxon>Vertebrata</taxon>
        <taxon>Euteleostomi</taxon>
        <taxon>Mammalia</taxon>
        <taxon>Eutheria</taxon>
        <taxon>Euarchontoglires</taxon>
        <taxon>Primates</taxon>
        <taxon>Haplorrhini</taxon>
        <taxon>Catarrhini</taxon>
        <taxon>Hominidae</taxon>
        <taxon>Pan</taxon>
    </lineage>
</organism>
<feature type="repeat" description="ANK" evidence="1">
    <location>
        <begin position="25"/>
        <end position="45"/>
    </location>
</feature>
<dbReference type="InterPro" id="IPR002110">
    <property type="entry name" value="Ankyrin_rpt"/>
</dbReference>
<dbReference type="PROSITE" id="PS50297">
    <property type="entry name" value="ANK_REP_REGION"/>
    <property type="match status" value="1"/>
</dbReference>
<sequence>MTIGDVSLVQELLDSGISVDSTFQYGWTPLMYAASVANAELVRVL</sequence>
<feature type="non-terminal residue" evidence="2">
    <location>
        <position position="45"/>
    </location>
</feature>
<dbReference type="Pfam" id="PF12796">
    <property type="entry name" value="Ank_2"/>
    <property type="match status" value="1"/>
</dbReference>
<dbReference type="EMBL" id="NBAG03000004">
    <property type="protein sequence ID" value="PNJ00929.1"/>
    <property type="molecule type" value="Genomic_DNA"/>
</dbReference>
<name>A0A2J8QXD9_PANTR</name>
<evidence type="ECO:0000256" key="1">
    <source>
        <dbReference type="PROSITE-ProRule" id="PRU00023"/>
    </source>
</evidence>
<dbReference type="InterPro" id="IPR036770">
    <property type="entry name" value="Ankyrin_rpt-contain_sf"/>
</dbReference>
<accession>A0A2J8QXD9</accession>
<protein>
    <submittedName>
        <fullName evidence="2">ASZ1 isoform 1</fullName>
    </submittedName>
</protein>
<dbReference type="PROSITE" id="PS50088">
    <property type="entry name" value="ANK_REPEAT"/>
    <property type="match status" value="1"/>
</dbReference>
<dbReference type="SUPFAM" id="SSF48403">
    <property type="entry name" value="Ankyrin repeat"/>
    <property type="match status" value="1"/>
</dbReference>
<comment type="caution">
    <text evidence="2">The sequence shown here is derived from an EMBL/GenBank/DDBJ whole genome shotgun (WGS) entry which is preliminary data.</text>
</comment>
<dbReference type="Gene3D" id="1.25.40.20">
    <property type="entry name" value="Ankyrin repeat-containing domain"/>
    <property type="match status" value="1"/>
</dbReference>